<dbReference type="EMBL" id="CP063073">
    <property type="protein sequence ID" value="QOQ78100.1"/>
    <property type="molecule type" value="Genomic_DNA"/>
</dbReference>
<comment type="subcellular location">
    <subcellularLocation>
        <location evidence="1">Secreted</location>
    </subcellularLocation>
</comment>
<dbReference type="AlphaFoldDB" id="A0A7M1KSG3"/>
<dbReference type="GO" id="GO:0005615">
    <property type="term" value="C:extracellular space"/>
    <property type="evidence" value="ECO:0007669"/>
    <property type="project" value="InterPro"/>
</dbReference>
<dbReference type="GO" id="GO:0008237">
    <property type="term" value="F:metallopeptidase activity"/>
    <property type="evidence" value="ECO:0007669"/>
    <property type="project" value="InterPro"/>
</dbReference>
<reference evidence="6 7" key="1">
    <citation type="submission" date="2020-10" db="EMBL/GenBank/DDBJ databases">
        <title>High quality whole genome sequence of Pseudomonas poae PMA22.</title>
        <authorList>
            <person name="Hernandez J.G."/>
            <person name="Rodriguez P."/>
            <person name="Cuevas C."/>
            <person name="de la Calle F."/>
            <person name="Galan B."/>
            <person name="Garcia J.L."/>
        </authorList>
    </citation>
    <scope>NUCLEOTIDE SEQUENCE [LARGE SCALE GENOMIC DNA]</scope>
    <source>
        <strain evidence="6 7">PMA22</strain>
    </source>
</reference>
<evidence type="ECO:0000256" key="3">
    <source>
        <dbReference type="ARBA" id="ARBA00022737"/>
    </source>
</evidence>
<sequence>MNINASSNNVIASSIPASNPVTSQDNDVLSVQSSARWQDKDDNGKIDIEVDFGDEEGEHFSSSGLTGFNAPNEAQQRGLWFQMGLMTNDVNVKFHRQGSIDSPDGKIKIGSFQQNTTQNSDVVSYTPTDSSKPVEVYFNGNEAQNPTISTPDDFNKGGNTLTRTVLYAMGVTPPTPVEEGGTHDSQGYSALSPRPETDTGQDFKGHAVTRAQVKDKEKLESLYTNTSIKEQNFELHHLGTDGYGPTFSISSGVSGHETIDVSKDTHDQDINLKPGAHSSVRGYTGNVSITSGTVVEDVKTGSGTNRIYPNAGANTITLGTGANTVVYEQESDGSPARQDKIIGFKTGMDKLDVSNLWTYPPYMRFEVETNADGSTWVKGWSGADKSGPVPDKAPDFLLRADGAQRSDLILNAIGI</sequence>
<dbReference type="GO" id="GO:0005509">
    <property type="term" value="F:calcium ion binding"/>
    <property type="evidence" value="ECO:0007669"/>
    <property type="project" value="InterPro"/>
</dbReference>
<dbReference type="SUPFAM" id="SSF51120">
    <property type="entry name" value="beta-Roll"/>
    <property type="match status" value="1"/>
</dbReference>
<dbReference type="RefSeq" id="WP_197629685.1">
    <property type="nucleotide sequence ID" value="NZ_CP063073.1"/>
</dbReference>
<organism evidence="6 7">
    <name type="scientific">Pseudomonas poae</name>
    <dbReference type="NCBI Taxonomy" id="200451"/>
    <lineage>
        <taxon>Bacteria</taxon>
        <taxon>Pseudomonadati</taxon>
        <taxon>Pseudomonadota</taxon>
        <taxon>Gammaproteobacteria</taxon>
        <taxon>Pseudomonadales</taxon>
        <taxon>Pseudomonadaceae</taxon>
        <taxon>Pseudomonas</taxon>
    </lineage>
</organism>
<accession>A0A7M1KSG3</accession>
<dbReference type="Gene3D" id="3.40.390.10">
    <property type="entry name" value="Collagenase (Catalytic Domain)"/>
    <property type="match status" value="1"/>
</dbReference>
<dbReference type="Gene3D" id="2.150.10.10">
    <property type="entry name" value="Serralysin-like metalloprotease, C-terminal"/>
    <property type="match status" value="1"/>
</dbReference>
<evidence type="ECO:0000313" key="6">
    <source>
        <dbReference type="EMBL" id="QOQ78100.1"/>
    </source>
</evidence>
<evidence type="ECO:0000256" key="2">
    <source>
        <dbReference type="ARBA" id="ARBA00022525"/>
    </source>
</evidence>
<evidence type="ECO:0000256" key="4">
    <source>
        <dbReference type="SAM" id="MobiDB-lite"/>
    </source>
</evidence>
<dbReference type="InterPro" id="IPR024079">
    <property type="entry name" value="MetalloPept_cat_dom_sf"/>
</dbReference>
<dbReference type="Proteomes" id="UP000594923">
    <property type="component" value="Chromosome"/>
</dbReference>
<protein>
    <submittedName>
        <fullName evidence="6">M10 family metallopeptidase C-terminal domain-containing protein</fullName>
    </submittedName>
</protein>
<name>A0A7M1KSG3_9PSED</name>
<dbReference type="InterPro" id="IPR011049">
    <property type="entry name" value="Serralysin-like_metalloprot_C"/>
</dbReference>
<dbReference type="SUPFAM" id="SSF55486">
    <property type="entry name" value="Metalloproteases ('zincins'), catalytic domain"/>
    <property type="match status" value="1"/>
</dbReference>
<feature type="domain" description="Peptidase M10 serralysin C-terminal" evidence="5">
    <location>
        <begin position="254"/>
        <end position="380"/>
    </location>
</feature>
<keyword evidence="3" id="KW-0677">Repeat</keyword>
<evidence type="ECO:0000313" key="7">
    <source>
        <dbReference type="Proteomes" id="UP000594923"/>
    </source>
</evidence>
<evidence type="ECO:0000256" key="1">
    <source>
        <dbReference type="ARBA" id="ARBA00004613"/>
    </source>
</evidence>
<dbReference type="Pfam" id="PF08548">
    <property type="entry name" value="Peptidase_M10_C"/>
    <property type="match status" value="1"/>
</dbReference>
<dbReference type="InterPro" id="IPR013858">
    <property type="entry name" value="Peptidase_M10B_C"/>
</dbReference>
<evidence type="ECO:0000259" key="5">
    <source>
        <dbReference type="Pfam" id="PF08548"/>
    </source>
</evidence>
<keyword evidence="2" id="KW-0964">Secreted</keyword>
<feature type="region of interest" description="Disordered" evidence="4">
    <location>
        <begin position="174"/>
        <end position="202"/>
    </location>
</feature>
<gene>
    <name evidence="6" type="ORF">IMF22_14225</name>
</gene>
<proteinExistence type="predicted"/>